<gene>
    <name evidence="1" type="ORF">L798_08539</name>
</gene>
<keyword evidence="2" id="KW-1185">Reference proteome</keyword>
<organism evidence="1 2">
    <name type="scientific">Zootermopsis nevadensis</name>
    <name type="common">Dampwood termite</name>
    <dbReference type="NCBI Taxonomy" id="136037"/>
    <lineage>
        <taxon>Eukaryota</taxon>
        <taxon>Metazoa</taxon>
        <taxon>Ecdysozoa</taxon>
        <taxon>Arthropoda</taxon>
        <taxon>Hexapoda</taxon>
        <taxon>Insecta</taxon>
        <taxon>Pterygota</taxon>
        <taxon>Neoptera</taxon>
        <taxon>Polyneoptera</taxon>
        <taxon>Dictyoptera</taxon>
        <taxon>Blattodea</taxon>
        <taxon>Blattoidea</taxon>
        <taxon>Termitoidae</taxon>
        <taxon>Termopsidae</taxon>
        <taxon>Zootermopsis</taxon>
    </lineage>
</organism>
<name>A0A067R343_ZOONE</name>
<dbReference type="AlphaFoldDB" id="A0A067R343"/>
<dbReference type="Proteomes" id="UP000027135">
    <property type="component" value="Unassembled WGS sequence"/>
</dbReference>
<protein>
    <submittedName>
        <fullName evidence="1">Uncharacterized protein</fullName>
    </submittedName>
</protein>
<dbReference type="EMBL" id="KK852744">
    <property type="protein sequence ID" value="KDR17339.1"/>
    <property type="molecule type" value="Genomic_DNA"/>
</dbReference>
<reference evidence="1 2" key="1">
    <citation type="journal article" date="2014" name="Nat. Commun.">
        <title>Molecular traces of alternative social organization in a termite genome.</title>
        <authorList>
            <person name="Terrapon N."/>
            <person name="Li C."/>
            <person name="Robertson H.M."/>
            <person name="Ji L."/>
            <person name="Meng X."/>
            <person name="Booth W."/>
            <person name="Chen Z."/>
            <person name="Childers C.P."/>
            <person name="Glastad K.M."/>
            <person name="Gokhale K."/>
            <person name="Gowin J."/>
            <person name="Gronenberg W."/>
            <person name="Hermansen R.A."/>
            <person name="Hu H."/>
            <person name="Hunt B.G."/>
            <person name="Huylmans A.K."/>
            <person name="Khalil S.M."/>
            <person name="Mitchell R.D."/>
            <person name="Munoz-Torres M.C."/>
            <person name="Mustard J.A."/>
            <person name="Pan H."/>
            <person name="Reese J.T."/>
            <person name="Scharf M.E."/>
            <person name="Sun F."/>
            <person name="Vogel H."/>
            <person name="Xiao J."/>
            <person name="Yang W."/>
            <person name="Yang Z."/>
            <person name="Yang Z."/>
            <person name="Zhou J."/>
            <person name="Zhu J."/>
            <person name="Brent C.S."/>
            <person name="Elsik C.G."/>
            <person name="Goodisman M.A."/>
            <person name="Liberles D.A."/>
            <person name="Roe R.M."/>
            <person name="Vargo E.L."/>
            <person name="Vilcinskas A."/>
            <person name="Wang J."/>
            <person name="Bornberg-Bauer E."/>
            <person name="Korb J."/>
            <person name="Zhang G."/>
            <person name="Liebig J."/>
        </authorList>
    </citation>
    <scope>NUCLEOTIDE SEQUENCE [LARGE SCALE GENOMIC DNA]</scope>
    <source>
        <tissue evidence="1">Whole organism</tissue>
    </source>
</reference>
<proteinExistence type="predicted"/>
<evidence type="ECO:0000313" key="2">
    <source>
        <dbReference type="Proteomes" id="UP000027135"/>
    </source>
</evidence>
<evidence type="ECO:0000313" key="1">
    <source>
        <dbReference type="EMBL" id="KDR17339.1"/>
    </source>
</evidence>
<sequence>MAATIDRSRPWLTVFLSVIYHHNPVTERMFVSALSICVLRRRIDSRYVFRSRNYKETAGQRGMKGKGLGSKTFESRTCAKQLPQSSSGVADVVLLVVWDIRVINRKIIFSKSLIFSHLRLRQEVKLCGANNQERGS</sequence>
<dbReference type="InParanoid" id="A0A067R343"/>
<accession>A0A067R343</accession>